<dbReference type="InterPro" id="IPR051951">
    <property type="entry name" value="UNC-93_regulatory"/>
</dbReference>
<comment type="similarity">
    <text evidence="2">Belongs to the unc-93 family.</text>
</comment>
<protein>
    <submittedName>
        <fullName evidence="7">Uncharacterized protein</fullName>
    </submittedName>
</protein>
<dbReference type="SUPFAM" id="SSF103473">
    <property type="entry name" value="MFS general substrate transporter"/>
    <property type="match status" value="1"/>
</dbReference>
<dbReference type="InterPro" id="IPR010291">
    <property type="entry name" value="Ion_channel_UNC-93"/>
</dbReference>
<evidence type="ECO:0000256" key="4">
    <source>
        <dbReference type="ARBA" id="ARBA00022989"/>
    </source>
</evidence>
<proteinExistence type="inferred from homology"/>
<evidence type="ECO:0000256" key="2">
    <source>
        <dbReference type="ARBA" id="ARBA00009172"/>
    </source>
</evidence>
<dbReference type="PANTHER" id="PTHR19444">
    <property type="entry name" value="UNC-93 RELATED"/>
    <property type="match status" value="1"/>
</dbReference>
<dbReference type="InterPro" id="IPR036259">
    <property type="entry name" value="MFS_trans_sf"/>
</dbReference>
<feature type="transmembrane region" description="Helical" evidence="6">
    <location>
        <begin position="331"/>
        <end position="350"/>
    </location>
</feature>
<dbReference type="Pfam" id="PF05978">
    <property type="entry name" value="UNC-93"/>
    <property type="match status" value="1"/>
</dbReference>
<evidence type="ECO:0000256" key="3">
    <source>
        <dbReference type="ARBA" id="ARBA00022692"/>
    </source>
</evidence>
<name>A0ABQ9EYQ3_TEGGR</name>
<reference evidence="7 8" key="1">
    <citation type="submission" date="2022-12" db="EMBL/GenBank/DDBJ databases">
        <title>Chromosome-level genome of Tegillarca granosa.</title>
        <authorList>
            <person name="Kim J."/>
        </authorList>
    </citation>
    <scope>NUCLEOTIDE SEQUENCE [LARGE SCALE GENOMIC DNA]</scope>
    <source>
        <strain evidence="7">Teg-2019</strain>
        <tissue evidence="7">Adductor muscle</tissue>
    </source>
</reference>
<keyword evidence="3 6" id="KW-0812">Transmembrane</keyword>
<feature type="transmembrane region" description="Helical" evidence="6">
    <location>
        <begin position="56"/>
        <end position="83"/>
    </location>
</feature>
<feature type="transmembrane region" description="Helical" evidence="6">
    <location>
        <begin position="258"/>
        <end position="279"/>
    </location>
</feature>
<comment type="caution">
    <text evidence="7">The sequence shown here is derived from an EMBL/GenBank/DDBJ whole genome shotgun (WGS) entry which is preliminary data.</text>
</comment>
<feature type="transmembrane region" description="Helical" evidence="6">
    <location>
        <begin position="27"/>
        <end position="44"/>
    </location>
</feature>
<feature type="transmembrane region" description="Helical" evidence="6">
    <location>
        <begin position="419"/>
        <end position="440"/>
    </location>
</feature>
<organism evidence="7 8">
    <name type="scientific">Tegillarca granosa</name>
    <name type="common">Malaysian cockle</name>
    <name type="synonym">Anadara granosa</name>
    <dbReference type="NCBI Taxonomy" id="220873"/>
    <lineage>
        <taxon>Eukaryota</taxon>
        <taxon>Metazoa</taxon>
        <taxon>Spiralia</taxon>
        <taxon>Lophotrochozoa</taxon>
        <taxon>Mollusca</taxon>
        <taxon>Bivalvia</taxon>
        <taxon>Autobranchia</taxon>
        <taxon>Pteriomorphia</taxon>
        <taxon>Arcoida</taxon>
        <taxon>Arcoidea</taxon>
        <taxon>Arcidae</taxon>
        <taxon>Tegillarca</taxon>
    </lineage>
</organism>
<dbReference type="Proteomes" id="UP001217089">
    <property type="component" value="Unassembled WGS sequence"/>
</dbReference>
<dbReference type="PANTHER" id="PTHR19444:SF11">
    <property type="entry name" value="UNC93-LIKE PROTEIN"/>
    <property type="match status" value="1"/>
</dbReference>
<feature type="transmembrane region" description="Helical" evidence="6">
    <location>
        <begin position="104"/>
        <end position="126"/>
    </location>
</feature>
<feature type="transmembrane region" description="Helical" evidence="6">
    <location>
        <begin position="214"/>
        <end position="237"/>
    </location>
</feature>
<dbReference type="Gene3D" id="1.20.1250.20">
    <property type="entry name" value="MFS general substrate transporter like domains"/>
    <property type="match status" value="1"/>
</dbReference>
<keyword evidence="8" id="KW-1185">Reference proteome</keyword>
<sequence>MQTRKVNFKCFGENDDKDLVGNEIRNTITLSLTFALAFTSYISIQTLQSSLNQKAGLGVTSLACLYAFVIVSSACAPTVIKLIGGKLSLVAAWTVHTIYIASNFYPTFATLITSSILLGLITGSLWTSQGLFLSTNGASLARTKHQDLHAVLSKLNGLFFTIHKTSHVTGNIISSLVLNRNSYDEFENTTKLCGAMDCPLSVNATKIVEPDDQVVYILLGIYLVFDLIALLVTVLFISPLPRSKWNEKKSLKSSVSSCFSALGDYKVLMLLPLFGFMAMEQAVLWADFTKSFISCSFGIQNVGFIIGTYGASTVISNIVLSRLARFTGRHFLYVLAFTLNMAIFAALYLWTPDQEYYLYIIAALWGIPEGVWQAQTNALIAFLFPDKKEPVFANLHCWKGICLTASFITSNYLCTSSKLLMAIVLCSVALTLYIILEIIVKLKKKGGTVMKIEIEITEKELGKTQSQSLMQF</sequence>
<evidence type="ECO:0000313" key="8">
    <source>
        <dbReference type="Proteomes" id="UP001217089"/>
    </source>
</evidence>
<evidence type="ECO:0000256" key="5">
    <source>
        <dbReference type="ARBA" id="ARBA00023136"/>
    </source>
</evidence>
<evidence type="ECO:0000256" key="6">
    <source>
        <dbReference type="SAM" id="Phobius"/>
    </source>
</evidence>
<keyword evidence="5 6" id="KW-0472">Membrane</keyword>
<keyword evidence="4 6" id="KW-1133">Transmembrane helix</keyword>
<accession>A0ABQ9EYQ3</accession>
<evidence type="ECO:0000313" key="7">
    <source>
        <dbReference type="EMBL" id="KAJ8308980.1"/>
    </source>
</evidence>
<gene>
    <name evidence="7" type="ORF">KUTeg_013854</name>
</gene>
<feature type="transmembrane region" description="Helical" evidence="6">
    <location>
        <begin position="299"/>
        <end position="319"/>
    </location>
</feature>
<dbReference type="EMBL" id="JARBDR010000657">
    <property type="protein sequence ID" value="KAJ8308980.1"/>
    <property type="molecule type" value="Genomic_DNA"/>
</dbReference>
<evidence type="ECO:0000256" key="1">
    <source>
        <dbReference type="ARBA" id="ARBA00004141"/>
    </source>
</evidence>
<comment type="subcellular location">
    <subcellularLocation>
        <location evidence="1">Membrane</location>
        <topology evidence="1">Multi-pass membrane protein</topology>
    </subcellularLocation>
</comment>